<comment type="caution">
    <text evidence="3">The sequence shown here is derived from an EMBL/GenBank/DDBJ whole genome shotgun (WGS) entry which is preliminary data.</text>
</comment>
<reference evidence="3" key="1">
    <citation type="journal article" date="2023" name="Genome Biol. Evol.">
        <title>First Whole Genome Sequence and Flow Cytometry Genome Size Data for the Lichen-Forming Fungus Ramalina farinacea (Ascomycota).</title>
        <authorList>
            <person name="Llewellyn T."/>
            <person name="Mian S."/>
            <person name="Hill R."/>
            <person name="Leitch I.J."/>
            <person name="Gaya E."/>
        </authorList>
    </citation>
    <scope>NUCLEOTIDE SEQUENCE</scope>
    <source>
        <strain evidence="3">LIQ254RAFAR</strain>
    </source>
</reference>
<accession>A0AA43QKW0</accession>
<gene>
    <name evidence="3" type="ORF">OHK93_006068</name>
</gene>
<organism evidence="3 4">
    <name type="scientific">Ramalina farinacea</name>
    <dbReference type="NCBI Taxonomy" id="258253"/>
    <lineage>
        <taxon>Eukaryota</taxon>
        <taxon>Fungi</taxon>
        <taxon>Dikarya</taxon>
        <taxon>Ascomycota</taxon>
        <taxon>Pezizomycotina</taxon>
        <taxon>Lecanoromycetes</taxon>
        <taxon>OSLEUM clade</taxon>
        <taxon>Lecanoromycetidae</taxon>
        <taxon>Lecanorales</taxon>
        <taxon>Lecanorineae</taxon>
        <taxon>Ramalinaceae</taxon>
        <taxon>Ramalina</taxon>
    </lineage>
</organism>
<evidence type="ECO:0000256" key="1">
    <source>
        <dbReference type="SAM" id="MobiDB-lite"/>
    </source>
</evidence>
<dbReference type="EMBL" id="JAPUFD010000004">
    <property type="protein sequence ID" value="MDI1486806.1"/>
    <property type="molecule type" value="Genomic_DNA"/>
</dbReference>
<dbReference type="Proteomes" id="UP001161017">
    <property type="component" value="Unassembled WGS sequence"/>
</dbReference>
<keyword evidence="4" id="KW-1185">Reference proteome</keyword>
<keyword evidence="2" id="KW-0812">Transmembrane</keyword>
<protein>
    <submittedName>
        <fullName evidence="3">Uncharacterized protein</fullName>
    </submittedName>
</protein>
<feature type="compositionally biased region" description="Polar residues" evidence="1">
    <location>
        <begin position="284"/>
        <end position="293"/>
    </location>
</feature>
<dbReference type="Gene3D" id="1.20.58.340">
    <property type="entry name" value="Magnesium transport protein CorA, transmembrane region"/>
    <property type="match status" value="1"/>
</dbReference>
<feature type="compositionally biased region" description="Polar residues" evidence="1">
    <location>
        <begin position="191"/>
        <end position="210"/>
    </location>
</feature>
<feature type="transmembrane region" description="Helical" evidence="2">
    <location>
        <begin position="98"/>
        <end position="117"/>
    </location>
</feature>
<evidence type="ECO:0000313" key="4">
    <source>
        <dbReference type="Proteomes" id="UP001161017"/>
    </source>
</evidence>
<evidence type="ECO:0000313" key="3">
    <source>
        <dbReference type="EMBL" id="MDI1486806.1"/>
    </source>
</evidence>
<keyword evidence="2" id="KW-1133">Transmembrane helix</keyword>
<feature type="region of interest" description="Disordered" evidence="1">
    <location>
        <begin position="191"/>
        <end position="215"/>
    </location>
</feature>
<sequence>MLQNLDWLSEFQWPQDVERPSWLARVAEEVDECSHFARNFLKDVEPLLRFLSRRTDIQLTALFNLISQEENRLSRFVAQDSRTLASATKDDSTAMKTLAAVTVVFLPGTFVAALFSMPLFQWDTRTKPHSAISEQFWIYWATTLPLTILTLALWFAWMRLQTRRHRDRDKKDKEELDLEVDDRSRESFGSSYRSLASSESTKTSLRSNRAGSIMPDALDHEVNRARPESLHSSYSSLASSGRPKFFLRTHGERSNVPDALEREIDDISLRSLGSRRTLPASIARSATSLQSPGAENAVPDTMPETEKGSKQA</sequence>
<feature type="region of interest" description="Disordered" evidence="1">
    <location>
        <begin position="272"/>
        <end position="312"/>
    </location>
</feature>
<evidence type="ECO:0000256" key="2">
    <source>
        <dbReference type="SAM" id="Phobius"/>
    </source>
</evidence>
<dbReference type="AlphaFoldDB" id="A0AA43QKW0"/>
<feature type="transmembrane region" description="Helical" evidence="2">
    <location>
        <begin position="137"/>
        <end position="158"/>
    </location>
</feature>
<proteinExistence type="predicted"/>
<keyword evidence="2" id="KW-0472">Membrane</keyword>
<name>A0AA43QKW0_9LECA</name>